<dbReference type="HAMAP" id="MF_02004">
    <property type="entry name" value="Val_tRNA_synth_type1"/>
    <property type="match status" value="1"/>
</dbReference>
<evidence type="ECO:0000256" key="9">
    <source>
        <dbReference type="HAMAP-Rule" id="MF_02004"/>
    </source>
</evidence>
<feature type="domain" description="Valyl-tRNA synthetase tRNA-binding arm" evidence="12">
    <location>
        <begin position="802"/>
        <end position="853"/>
    </location>
</feature>
<dbReference type="EC" id="6.1.1.9" evidence="9"/>
<comment type="subcellular location">
    <subcellularLocation>
        <location evidence="9">Cytoplasm</location>
    </subcellularLocation>
</comment>
<dbReference type="SUPFAM" id="SSF46589">
    <property type="entry name" value="tRNA-binding arm"/>
    <property type="match status" value="1"/>
</dbReference>
<dbReference type="PANTHER" id="PTHR11946">
    <property type="entry name" value="VALYL-TRNA SYNTHETASES"/>
    <property type="match status" value="1"/>
</dbReference>
<dbReference type="SUPFAM" id="SSF50677">
    <property type="entry name" value="ValRS/IleRS/LeuRS editing domain"/>
    <property type="match status" value="1"/>
</dbReference>
<dbReference type="SUPFAM" id="SSF52374">
    <property type="entry name" value="Nucleotidylyl transferase"/>
    <property type="match status" value="1"/>
</dbReference>
<dbReference type="SUPFAM" id="SSF47323">
    <property type="entry name" value="Anticodon-binding domain of a subclass of class I aminoacyl-tRNA synthetases"/>
    <property type="match status" value="1"/>
</dbReference>
<dbReference type="GO" id="GO:0005829">
    <property type="term" value="C:cytosol"/>
    <property type="evidence" value="ECO:0007669"/>
    <property type="project" value="TreeGrafter"/>
</dbReference>
<comment type="function">
    <text evidence="9">Catalyzes the attachment of valine to tRNA(Val). As ValRS can inadvertently accommodate and process structurally similar amino acids such as threonine, to avoid such errors, it has a 'posttransfer' editing activity that hydrolyzes mischarged Thr-tRNA(Val) in a tRNA-dependent manner.</text>
</comment>
<feature type="domain" description="Aminoacyl-tRNA synthetase class Ia" evidence="10">
    <location>
        <begin position="437"/>
        <end position="557"/>
    </location>
</feature>
<keyword evidence="3 9" id="KW-0547">Nucleotide-binding</keyword>
<keyword evidence="1 9" id="KW-0963">Cytoplasm</keyword>
<keyword evidence="6 9" id="KW-0175">Coiled coil</keyword>
<evidence type="ECO:0000259" key="10">
    <source>
        <dbReference type="Pfam" id="PF00133"/>
    </source>
</evidence>
<dbReference type="Pfam" id="PF00133">
    <property type="entry name" value="tRNA-synt_1"/>
    <property type="match status" value="2"/>
</dbReference>
<evidence type="ECO:0000259" key="12">
    <source>
        <dbReference type="Pfam" id="PF10458"/>
    </source>
</evidence>
<reference evidence="13" key="1">
    <citation type="submission" date="2020-10" db="EMBL/GenBank/DDBJ databases">
        <authorList>
            <person name="Gilroy R."/>
        </authorList>
    </citation>
    <scope>NUCLEOTIDE SEQUENCE</scope>
    <source>
        <strain evidence="13">1748</strain>
    </source>
</reference>
<dbReference type="FunFam" id="3.40.50.620:FF:000020">
    <property type="entry name" value="Valine--tRNA ligase, mitochondrial"/>
    <property type="match status" value="1"/>
</dbReference>
<protein>
    <recommendedName>
        <fullName evidence="9">Valine--tRNA ligase</fullName>
        <ecNumber evidence="9">6.1.1.9</ecNumber>
    </recommendedName>
    <alternativeName>
        <fullName evidence="9">Valyl-tRNA synthetase</fullName>
        <shortName evidence="9">ValRS</shortName>
    </alternativeName>
</protein>
<comment type="catalytic activity">
    <reaction evidence="8 9">
        <text>tRNA(Val) + L-valine + ATP = L-valyl-tRNA(Val) + AMP + diphosphate</text>
        <dbReference type="Rhea" id="RHEA:10704"/>
        <dbReference type="Rhea" id="RHEA-COMP:9672"/>
        <dbReference type="Rhea" id="RHEA-COMP:9708"/>
        <dbReference type="ChEBI" id="CHEBI:30616"/>
        <dbReference type="ChEBI" id="CHEBI:33019"/>
        <dbReference type="ChEBI" id="CHEBI:57762"/>
        <dbReference type="ChEBI" id="CHEBI:78442"/>
        <dbReference type="ChEBI" id="CHEBI:78537"/>
        <dbReference type="ChEBI" id="CHEBI:456215"/>
        <dbReference type="EC" id="6.1.1.9"/>
    </reaction>
</comment>
<comment type="domain">
    <text evidence="9">The C-terminal coiled-coil domain is crucial for aminoacylation activity.</text>
</comment>
<gene>
    <name evidence="9" type="primary">valS</name>
    <name evidence="13" type="ORF">IAC78_03170</name>
</gene>
<comment type="similarity">
    <text evidence="9">Belongs to the class-I aminoacyl-tRNA synthetase family. ValS type 1 subfamily.</text>
</comment>
<dbReference type="InterPro" id="IPR014729">
    <property type="entry name" value="Rossmann-like_a/b/a_fold"/>
</dbReference>
<dbReference type="Gene3D" id="3.40.50.620">
    <property type="entry name" value="HUPs"/>
    <property type="match status" value="2"/>
</dbReference>
<evidence type="ECO:0000256" key="3">
    <source>
        <dbReference type="ARBA" id="ARBA00022741"/>
    </source>
</evidence>
<keyword evidence="7 9" id="KW-0030">Aminoacyl-tRNA synthetase</keyword>
<dbReference type="InterPro" id="IPR001412">
    <property type="entry name" value="aa-tRNA-synth_I_CS"/>
</dbReference>
<dbReference type="InterPro" id="IPR009080">
    <property type="entry name" value="tRNAsynth_Ia_anticodon-bd"/>
</dbReference>
<feature type="short sequence motif" description="'KMSKS' region" evidence="9">
    <location>
        <begin position="524"/>
        <end position="528"/>
    </location>
</feature>
<feature type="domain" description="Aminoacyl-tRNA synthetase class Ia" evidence="10">
    <location>
        <begin position="18"/>
        <end position="433"/>
    </location>
</feature>
<dbReference type="PRINTS" id="PR00986">
    <property type="entry name" value="TRNASYNTHVAL"/>
</dbReference>
<comment type="caution">
    <text evidence="13">The sequence shown here is derived from an EMBL/GenBank/DDBJ whole genome shotgun (WGS) entry which is preliminary data.</text>
</comment>
<keyword evidence="2 9" id="KW-0436">Ligase</keyword>
<dbReference type="Proteomes" id="UP000823629">
    <property type="component" value="Unassembled WGS sequence"/>
</dbReference>
<proteinExistence type="inferred from homology"/>
<dbReference type="NCBIfam" id="TIGR00422">
    <property type="entry name" value="valS"/>
    <property type="match status" value="1"/>
</dbReference>
<evidence type="ECO:0000313" key="14">
    <source>
        <dbReference type="Proteomes" id="UP000823629"/>
    </source>
</evidence>
<name>A0A9D9GRT4_9BACL</name>
<evidence type="ECO:0000256" key="6">
    <source>
        <dbReference type="ARBA" id="ARBA00023054"/>
    </source>
</evidence>
<dbReference type="GO" id="GO:0006438">
    <property type="term" value="P:valyl-tRNA aminoacylation"/>
    <property type="evidence" value="ECO:0007669"/>
    <property type="project" value="UniProtKB-UniRule"/>
</dbReference>
<dbReference type="InterPro" id="IPR009008">
    <property type="entry name" value="Val/Leu/Ile-tRNA-synth_edit"/>
</dbReference>
<dbReference type="Gene3D" id="1.10.287.380">
    <property type="entry name" value="Valyl-tRNA synthetase, C-terminal domain"/>
    <property type="match status" value="1"/>
</dbReference>
<dbReference type="InterPro" id="IPR002300">
    <property type="entry name" value="aa-tRNA-synth_Ia"/>
</dbReference>
<dbReference type="GO" id="GO:0004832">
    <property type="term" value="F:valine-tRNA ligase activity"/>
    <property type="evidence" value="ECO:0007669"/>
    <property type="project" value="UniProtKB-UniRule"/>
</dbReference>
<dbReference type="PROSITE" id="PS00178">
    <property type="entry name" value="AA_TRNA_LIGASE_I"/>
    <property type="match status" value="1"/>
</dbReference>
<accession>A0A9D9GRT4</accession>
<dbReference type="InterPro" id="IPR002303">
    <property type="entry name" value="Valyl-tRNA_ligase"/>
</dbReference>
<dbReference type="CDD" id="cd00817">
    <property type="entry name" value="ValRS_core"/>
    <property type="match status" value="1"/>
</dbReference>
<comment type="subunit">
    <text evidence="9">Monomer.</text>
</comment>
<dbReference type="Gene3D" id="3.90.740.10">
    <property type="entry name" value="Valyl/Leucyl/Isoleucyl-tRNA synthetase, editing domain"/>
    <property type="match status" value="2"/>
</dbReference>
<feature type="binding site" evidence="9">
    <location>
        <position position="527"/>
    </location>
    <ligand>
        <name>ATP</name>
        <dbReference type="ChEBI" id="CHEBI:30616"/>
    </ligand>
</feature>
<evidence type="ECO:0000256" key="4">
    <source>
        <dbReference type="ARBA" id="ARBA00022840"/>
    </source>
</evidence>
<reference evidence="13" key="2">
    <citation type="journal article" date="2021" name="PeerJ">
        <title>Extensive microbial diversity within the chicken gut microbiome revealed by metagenomics and culture.</title>
        <authorList>
            <person name="Gilroy R."/>
            <person name="Ravi A."/>
            <person name="Getino M."/>
            <person name="Pursley I."/>
            <person name="Horton D.L."/>
            <person name="Alikhan N.F."/>
            <person name="Baker D."/>
            <person name="Gharbi K."/>
            <person name="Hall N."/>
            <person name="Watson M."/>
            <person name="Adriaenssens E.M."/>
            <person name="Foster-Nyarko E."/>
            <person name="Jarju S."/>
            <person name="Secka A."/>
            <person name="Antonio M."/>
            <person name="Oren A."/>
            <person name="Chaudhuri R.R."/>
            <person name="La Ragione R."/>
            <person name="Hildebrand F."/>
            <person name="Pallen M.J."/>
        </authorList>
    </citation>
    <scope>NUCLEOTIDE SEQUENCE</scope>
    <source>
        <strain evidence="13">1748</strain>
    </source>
</reference>
<dbReference type="Pfam" id="PF10458">
    <property type="entry name" value="Val_tRNA-synt_C"/>
    <property type="match status" value="1"/>
</dbReference>
<dbReference type="Pfam" id="PF08264">
    <property type="entry name" value="Anticodon_1"/>
    <property type="match status" value="1"/>
</dbReference>
<evidence type="ECO:0000256" key="8">
    <source>
        <dbReference type="ARBA" id="ARBA00047552"/>
    </source>
</evidence>
<evidence type="ECO:0000256" key="1">
    <source>
        <dbReference type="ARBA" id="ARBA00022490"/>
    </source>
</evidence>
<dbReference type="NCBIfam" id="NF004349">
    <property type="entry name" value="PRK05729.1"/>
    <property type="match status" value="1"/>
</dbReference>
<dbReference type="EMBL" id="JADING010000090">
    <property type="protein sequence ID" value="MBO8414456.1"/>
    <property type="molecule type" value="Genomic_DNA"/>
</dbReference>
<evidence type="ECO:0000256" key="2">
    <source>
        <dbReference type="ARBA" id="ARBA00022598"/>
    </source>
</evidence>
<keyword evidence="5 9" id="KW-0648">Protein biosynthesis</keyword>
<sequence length="859" mass="100057">MNNMEKNYDHKQVEENKFEKWLKDGYFEASGDPSDPRPRFSMILPPPNITGVLHIGHALDTTIYDIFARYKKLNGYDVYFCPGTDHAGIATQAKVEGLLKEKGISRYDLGREKFIEKVYEWRNSTSSTIHNQWKALGIGMDFKNEAFTLDERTTLSVKKVFKQLYDEGLIYQGERIINWDVELQTALSNIEVEHKDIPGKFYYFKYRLADEPDKYFEIATTRPETMFGDVCVVFNPKDKRYQGYEGKYVINPANGEKIIMIADSYVDINFGTGLMKCTPAHDPNDFNIAKRHNLKMPICMNKDGTMNELAGKYSGQDRFACRDNLVKDIEARGDLIKIEDIVHSVGHSERSHTIVEPYLSKQWFIKMKPLADAVLELQSHKDTKINFFPHRFEKTFVNWLKNTEDWCISRQLWWGHRIPIYKNKETGELICSIEDLPKDKYEQDPDVLDTWFSSGLSPFVLCHWPDTEDPYFKRYFPLDLMITGYDILFFWVARMGFDAVHFTTKLPFKNCFLHGLVRDEKGRKMSKSLGNGIDPIEVINKYGVDSLRYALATSVTPGLDMSFGYEKIKQAHVFLNKIWNASRFVIMNFYEGFVPKDVSSIKLNSIDQYLFKNLDETIKNVRKNFDKYELGQAANYLYNFIYDVFCSNYIECVKADLNSDRRDDVLSILYYVLKQVLVCIFPYAPFIAEEIYSYLPNAKKSIYEESYPKPSKRRYLKAKYGEIAVDAIKEIRKFKADNKLALTFKVDAEVYAKKSLAKELEPYLTCVGFLSSYKLVDKPTSTFRFFGNEFAIHVYSEKAENALKKRVEERIEELKKELERSAKILSNPNFIAKAPKEKVELEKQKQAKYQAELDSYLKN</sequence>
<dbReference type="GO" id="GO:0005524">
    <property type="term" value="F:ATP binding"/>
    <property type="evidence" value="ECO:0007669"/>
    <property type="project" value="UniProtKB-UniRule"/>
</dbReference>
<dbReference type="AlphaFoldDB" id="A0A9D9GRT4"/>
<keyword evidence="4 9" id="KW-0067">ATP-binding</keyword>
<evidence type="ECO:0000313" key="13">
    <source>
        <dbReference type="EMBL" id="MBO8414456.1"/>
    </source>
</evidence>
<feature type="coiled-coil region" evidence="9">
    <location>
        <begin position="797"/>
        <end position="859"/>
    </location>
</feature>
<evidence type="ECO:0000256" key="7">
    <source>
        <dbReference type="ARBA" id="ARBA00023146"/>
    </source>
</evidence>
<feature type="domain" description="Methionyl/Valyl/Leucyl/Isoleucyl-tRNA synthetase anticodon-binding" evidence="11">
    <location>
        <begin position="607"/>
        <end position="746"/>
    </location>
</feature>
<dbReference type="GO" id="GO:0002161">
    <property type="term" value="F:aminoacyl-tRNA deacylase activity"/>
    <property type="evidence" value="ECO:0007669"/>
    <property type="project" value="InterPro"/>
</dbReference>
<dbReference type="PANTHER" id="PTHR11946:SF93">
    <property type="entry name" value="VALINE--TRNA LIGASE, CHLOROPLASTIC_MITOCHONDRIAL 2"/>
    <property type="match status" value="1"/>
</dbReference>
<dbReference type="InterPro" id="IPR019499">
    <property type="entry name" value="Val-tRNA_synth_tRNA-bd"/>
</dbReference>
<dbReference type="InterPro" id="IPR037118">
    <property type="entry name" value="Val-tRNA_synth_C_sf"/>
</dbReference>
<dbReference type="InterPro" id="IPR013155">
    <property type="entry name" value="M/V/L/I-tRNA-synth_anticd-bd"/>
</dbReference>
<feature type="short sequence motif" description="'HIGH' region" evidence="9">
    <location>
        <begin position="47"/>
        <end position="57"/>
    </location>
</feature>
<dbReference type="CDD" id="cd07962">
    <property type="entry name" value="Anticodon_Ia_Val"/>
    <property type="match status" value="1"/>
</dbReference>
<comment type="domain">
    <text evidence="9">ValRS has two distinct active sites: one for aminoacylation and one for editing. The misactivated threonine is translocated from the active site to the editing site.</text>
</comment>
<evidence type="ECO:0000256" key="5">
    <source>
        <dbReference type="ARBA" id="ARBA00022917"/>
    </source>
</evidence>
<dbReference type="InterPro" id="IPR010978">
    <property type="entry name" value="tRNA-bd_arm"/>
</dbReference>
<dbReference type="InterPro" id="IPR033705">
    <property type="entry name" value="Anticodon_Ia_Val"/>
</dbReference>
<dbReference type="Gene3D" id="1.10.730.10">
    <property type="entry name" value="Isoleucyl-tRNA Synthetase, Domain 1"/>
    <property type="match status" value="1"/>
</dbReference>
<organism evidence="13 14">
    <name type="scientific">Candidatus Scatoplasma merdavium</name>
    <dbReference type="NCBI Taxonomy" id="2840932"/>
    <lineage>
        <taxon>Bacteria</taxon>
        <taxon>Bacillati</taxon>
        <taxon>Bacillota</taxon>
        <taxon>Bacilli</taxon>
        <taxon>Bacillales</taxon>
        <taxon>Candidatus Scatoplasma</taxon>
    </lineage>
</organism>
<dbReference type="FunFam" id="3.40.50.620:FF:000098">
    <property type="entry name" value="Valine--tRNA ligase"/>
    <property type="match status" value="1"/>
</dbReference>
<evidence type="ECO:0000259" key="11">
    <source>
        <dbReference type="Pfam" id="PF08264"/>
    </source>
</evidence>